<dbReference type="Gene3D" id="3.40.50.200">
    <property type="entry name" value="Peptidase S8/S53 domain"/>
    <property type="match status" value="1"/>
</dbReference>
<dbReference type="InterPro" id="IPR000209">
    <property type="entry name" value="Peptidase_S8/S53_dom"/>
</dbReference>
<sequence length="1689" mass="179970">MRKKKQQVRAFSFLMTILMVFSLVTPGFVGAQGTGKAHISMNDSKSSVQAKVADNLLDQFKSEDKVTFLIKFKDKADVKAAAQKARENAASLSAYKQEHAQRSAVISELKATALQSQGNVVEYLESEVAKGNAEDVNPYYIVNGIAVTATKEVAKKLATFSEVEEVLENHLYQLQRDIDRETLNRATSDNNNVTLEEKEEINKQNNLQNTEWNVERVNAPDAWSMGITGEGTVVANIDTGVQWDHPALMEKYAGYDPATGEVDHSNSFFDPVNGQTVPYDTDGHGTHTMGTMVGSEPDDSNQVGVAPGAKWIAVQAFTPDGAYQDDLLAGAQWILEQGPDVVNNSWGGGPGQNDWFREAVIAWREAGIVPVFAAGNVTLTNPGGPGSVAVPANYPESFAVGNTMNTDLISSSSLRGPSPYGEIKPDVAAPGTGIRSSVPGSSYGGASGTSMAAPAVAGLVALLKGANAGLGVDEIEQIIMDTAEGTTDAQHPESPNNAYGHGIVDAFAAVTQVADGLGTIEGVVTMDGEDTEAPEYSHEPPSGFFPGGALSLSILANDDVSITSVEVSYDGKTLEADQVSGNHRSGEYAVVIPGEDTADKDSISYQFIINDFGGNEVVTEEFTVEASDYIYYHDFETEPTDWSTFQGNTGAVSWEWGEPTSGPEGAVSGDNVYATNLAGDYNTNEFSWLDMPAVQLPGGESYITFDAWYDIENIYDNAYIGVTTDPLGEYTVLDNFTGSSNGWETLSYDLSEFSGQEVYVAFIMESDVSVVNPGMYIDNVIVSQQPAVATSNGAMTQAITPMDVPLDATVSVLETGRSINTNPADGSYSMLHEAGTFTVVAESYGFASQEQTVELGEDGTAQADFVLEELPQATVSGTVTNERTGDPVEGATLLLVEDANVEPVATDAEGNYDLTAYEGTYTLKVVAQDYHPTEVEVELDGDKTVDIELEPFYTVPGGEIGYDDGTPENARAFYDPGNGWAVKMSLPEGQEQAVVTDGVFQFHGTDWPTPGGTSFAVEVWSAGEDGMPGEKLAGPVDAEAVRSLDEWTVVDLREHNIQVNGDFFMVYVQTEVNTAAPGLATDENGENAGRSYQVVGGAWSPSPAEEGNYMIRARVDYAVGEPAITSPVDGTITNEANVTVEGSASPTTTLNLLNNGEVVDSVDIDESGNFAIDVELSEGENVLKAESYVDGEMATESETVTVTLDSESPDLTITNPIDGELLNNETVTVEGTVSDAHLDYVEVNGEQAPVSDGMFSKRIMLDEGENVIDVVAYDLAGNMSQQSATVNVDFSAPVIENLEPSEDQRLYPGETLKIEFDSEPGLDASFSVLMAQGELGLDENAIELPMEEVSDGHYVGYYTVTDNISAAKANVRVSVTDEFGNQVYQHAEGKLFFNDLGVERIKGETRYETAIEISQEGWDSSDTVVLARGDNFADALAGVPLAHQLNAPILLTKTNELLDSTIEEIERLGATNVIVLGGTQAVSRTVSKHLEDLDLNVDRLSGDTRYDTAAAIAMAIAPDGVDKVVVANGQNYPDALSVASYAAQQGLPILLTKSDSIPEATQFAFGELGAMESVVVGGTAVVSDDVMDALPNAERLSGPDRYATSTAVAEGFGVDQKHMYIATGKEYADALSGAVLAAKNDSGVLLVGSDLPEVVSNYISDHEFKKLYIFGGANAVSDAIADSLFELLQ</sequence>
<dbReference type="InterPro" id="IPR015500">
    <property type="entry name" value="Peptidase_S8_subtilisin-rel"/>
</dbReference>
<accession>A0A1M5EB65</accession>
<dbReference type="PANTHER" id="PTHR43399">
    <property type="entry name" value="SUBTILISIN-RELATED"/>
    <property type="match status" value="1"/>
</dbReference>
<protein>
    <submittedName>
        <fullName evidence="10">Bacillopeptidase F</fullName>
    </submittedName>
</protein>
<dbReference type="InterPro" id="IPR007253">
    <property type="entry name" value="Cell_wall-bd_2"/>
</dbReference>
<keyword evidence="3 6" id="KW-0378">Hydrolase</keyword>
<dbReference type="Gene3D" id="2.60.40.10">
    <property type="entry name" value="Immunoglobulins"/>
    <property type="match status" value="2"/>
</dbReference>
<dbReference type="STRING" id="930117.SAMN05216225_100444"/>
<dbReference type="Pfam" id="PF09136">
    <property type="entry name" value="Glucodextran_B"/>
    <property type="match status" value="2"/>
</dbReference>
<evidence type="ECO:0000256" key="4">
    <source>
        <dbReference type="ARBA" id="ARBA00022825"/>
    </source>
</evidence>
<evidence type="ECO:0000256" key="7">
    <source>
        <dbReference type="SAM" id="MobiDB-lite"/>
    </source>
</evidence>
<keyword evidence="4 6" id="KW-0720">Serine protease</keyword>
<dbReference type="SUPFAM" id="SSF52743">
    <property type="entry name" value="Subtilisin-like"/>
    <property type="match status" value="1"/>
</dbReference>
<dbReference type="InterPro" id="IPR036852">
    <property type="entry name" value="Peptidase_S8/S53_dom_sf"/>
</dbReference>
<name>A0A1M5EB65_9BACI</name>
<organism evidence="10 11">
    <name type="scientific">Ornithinibacillus halophilus</name>
    <dbReference type="NCBI Taxonomy" id="930117"/>
    <lineage>
        <taxon>Bacteria</taxon>
        <taxon>Bacillati</taxon>
        <taxon>Bacillota</taxon>
        <taxon>Bacilli</taxon>
        <taxon>Bacillales</taxon>
        <taxon>Bacillaceae</taxon>
        <taxon>Ornithinibacillus</taxon>
    </lineage>
</organism>
<feature type="domain" description="Inhibitor I9" evidence="9">
    <location>
        <begin position="68"/>
        <end position="175"/>
    </location>
</feature>
<dbReference type="InterPro" id="IPR013783">
    <property type="entry name" value="Ig-like_fold"/>
</dbReference>
<dbReference type="GO" id="GO:0004252">
    <property type="term" value="F:serine-type endopeptidase activity"/>
    <property type="evidence" value="ECO:0007669"/>
    <property type="project" value="UniProtKB-UniRule"/>
</dbReference>
<dbReference type="Pfam" id="PF13620">
    <property type="entry name" value="CarboxypepD_reg"/>
    <property type="match status" value="1"/>
</dbReference>
<evidence type="ECO:0000256" key="2">
    <source>
        <dbReference type="ARBA" id="ARBA00022670"/>
    </source>
</evidence>
<evidence type="ECO:0000259" key="8">
    <source>
        <dbReference type="Pfam" id="PF00082"/>
    </source>
</evidence>
<evidence type="ECO:0000259" key="9">
    <source>
        <dbReference type="Pfam" id="PF05922"/>
    </source>
</evidence>
<gene>
    <name evidence="10" type="ORF">SAMN05216225_100444</name>
</gene>
<dbReference type="GO" id="GO:0006508">
    <property type="term" value="P:proteolysis"/>
    <property type="evidence" value="ECO:0007669"/>
    <property type="project" value="UniProtKB-KW"/>
</dbReference>
<evidence type="ECO:0000256" key="5">
    <source>
        <dbReference type="PIRSR" id="PIRSR615500-1"/>
    </source>
</evidence>
<dbReference type="PROSITE" id="PS00138">
    <property type="entry name" value="SUBTILASE_SER"/>
    <property type="match status" value="1"/>
</dbReference>
<evidence type="ECO:0000256" key="3">
    <source>
        <dbReference type="ARBA" id="ARBA00022801"/>
    </source>
</evidence>
<dbReference type="InterPro" id="IPR051048">
    <property type="entry name" value="Peptidase_S8/S53_subtilisin"/>
</dbReference>
<dbReference type="InterPro" id="IPR008969">
    <property type="entry name" value="CarboxyPept-like_regulatory"/>
</dbReference>
<proteinExistence type="inferred from homology"/>
<dbReference type="InterPro" id="IPR023828">
    <property type="entry name" value="Peptidase_S8_Ser-AS"/>
</dbReference>
<reference evidence="10 11" key="1">
    <citation type="submission" date="2016-11" db="EMBL/GenBank/DDBJ databases">
        <authorList>
            <person name="Jaros S."/>
            <person name="Januszkiewicz K."/>
            <person name="Wedrychowicz H."/>
        </authorList>
    </citation>
    <scope>NUCLEOTIDE SEQUENCE [LARGE SCALE GENOMIC DNA]</scope>
    <source>
        <strain evidence="10 11">IBRC-M 10683</strain>
    </source>
</reference>
<dbReference type="EMBL" id="FQVW01000004">
    <property type="protein sequence ID" value="SHF76437.1"/>
    <property type="molecule type" value="Genomic_DNA"/>
</dbReference>
<dbReference type="Gene3D" id="2.60.40.1120">
    <property type="entry name" value="Carboxypeptidase-like, regulatory domain"/>
    <property type="match status" value="2"/>
</dbReference>
<comment type="similarity">
    <text evidence="1 6">Belongs to the peptidase S8 family.</text>
</comment>
<dbReference type="SUPFAM" id="SSF49464">
    <property type="entry name" value="Carboxypeptidase regulatory domain-like"/>
    <property type="match status" value="2"/>
</dbReference>
<dbReference type="Pfam" id="PF20773">
    <property type="entry name" value="InhA-like_MAM"/>
    <property type="match status" value="1"/>
</dbReference>
<dbReference type="NCBIfam" id="NF038128">
    <property type="entry name" value="choice_anch_J"/>
    <property type="match status" value="1"/>
</dbReference>
<dbReference type="PANTHER" id="PTHR43399:SF4">
    <property type="entry name" value="CELL WALL-ASSOCIATED PROTEASE"/>
    <property type="match status" value="1"/>
</dbReference>
<dbReference type="Pfam" id="PF05922">
    <property type="entry name" value="Inhibitor_I9"/>
    <property type="match status" value="1"/>
</dbReference>
<evidence type="ECO:0000313" key="10">
    <source>
        <dbReference type="EMBL" id="SHF76437.1"/>
    </source>
</evidence>
<dbReference type="PRINTS" id="PR00723">
    <property type="entry name" value="SUBTILISIN"/>
</dbReference>
<evidence type="ECO:0000313" key="11">
    <source>
        <dbReference type="Proteomes" id="UP000183988"/>
    </source>
</evidence>
<keyword evidence="11" id="KW-1185">Reference proteome</keyword>
<dbReference type="InterPro" id="IPR010259">
    <property type="entry name" value="S8pro/Inhibitor_I9"/>
</dbReference>
<feature type="active site" description="Charge relay system" evidence="5 6">
    <location>
        <position position="284"/>
    </location>
</feature>
<evidence type="ECO:0000256" key="6">
    <source>
        <dbReference type="PROSITE-ProRule" id="PRU01240"/>
    </source>
</evidence>
<dbReference type="Pfam" id="PF04122">
    <property type="entry name" value="CW_binding_2"/>
    <property type="match status" value="3"/>
</dbReference>
<dbReference type="Gene3D" id="3.40.50.12090">
    <property type="match status" value="2"/>
</dbReference>
<feature type="domain" description="Peptidase S8/S53" evidence="8">
    <location>
        <begin position="229"/>
        <end position="502"/>
    </location>
</feature>
<feature type="region of interest" description="Disordered" evidence="7">
    <location>
        <begin position="411"/>
        <end position="433"/>
    </location>
</feature>
<feature type="active site" description="Charge relay system" evidence="5 6">
    <location>
        <position position="450"/>
    </location>
</feature>
<dbReference type="SUPFAM" id="SSF49899">
    <property type="entry name" value="Concanavalin A-like lectins/glucanases"/>
    <property type="match status" value="1"/>
</dbReference>
<dbReference type="OrthoDB" id="9798386at2"/>
<dbReference type="PROSITE" id="PS51892">
    <property type="entry name" value="SUBTILASE"/>
    <property type="match status" value="1"/>
</dbReference>
<feature type="active site" description="Charge relay system" evidence="5 6">
    <location>
        <position position="238"/>
    </location>
</feature>
<dbReference type="InterPro" id="IPR013320">
    <property type="entry name" value="ConA-like_dom_sf"/>
</dbReference>
<dbReference type="Proteomes" id="UP000183988">
    <property type="component" value="Unassembled WGS sequence"/>
</dbReference>
<dbReference type="RefSeq" id="WP_072888288.1">
    <property type="nucleotide sequence ID" value="NZ_FQVW01000004.1"/>
</dbReference>
<keyword evidence="2 6" id="KW-0645">Protease</keyword>
<evidence type="ECO:0000256" key="1">
    <source>
        <dbReference type="ARBA" id="ARBA00011073"/>
    </source>
</evidence>
<dbReference type="Pfam" id="PF00082">
    <property type="entry name" value="Peptidase_S8"/>
    <property type="match status" value="1"/>
</dbReference>